<dbReference type="PATRIC" id="fig|1346330.5.peg.1805"/>
<organism evidence="2 3">
    <name type="scientific">Sphingobacterium paucimobilis HER1398</name>
    <dbReference type="NCBI Taxonomy" id="1346330"/>
    <lineage>
        <taxon>Bacteria</taxon>
        <taxon>Pseudomonadati</taxon>
        <taxon>Bacteroidota</taxon>
        <taxon>Sphingobacteriia</taxon>
        <taxon>Sphingobacteriales</taxon>
        <taxon>Sphingobacteriaceae</taxon>
        <taxon>Sphingobacterium</taxon>
    </lineage>
</organism>
<dbReference type="OrthoDB" id="9766256at2"/>
<reference evidence="2 3" key="1">
    <citation type="journal article" date="2013" name="Genome Announc.">
        <title>The Draft Genome Sequence of Sphingomonas paucimobilis Strain HER1398 (Proteobacteria), Host to the Giant PAU Phage, Indicates That It Is a Member of the Genus Sphingobacterium (Bacteroidetes).</title>
        <authorList>
            <person name="White R.A.III."/>
            <person name="Suttle C.A."/>
        </authorList>
    </citation>
    <scope>NUCLEOTIDE SEQUENCE [LARGE SCALE GENOMIC DNA]</scope>
    <source>
        <strain evidence="2 3">HER1398</strain>
    </source>
</reference>
<name>U2HWK1_9SPHI</name>
<evidence type="ECO:0000256" key="1">
    <source>
        <dbReference type="SAM" id="SignalP"/>
    </source>
</evidence>
<dbReference type="Proteomes" id="UP000016584">
    <property type="component" value="Unassembled WGS sequence"/>
</dbReference>
<dbReference type="STRING" id="1346330.M472_12765"/>
<keyword evidence="3" id="KW-1185">Reference proteome</keyword>
<keyword evidence="1" id="KW-0732">Signal</keyword>
<gene>
    <name evidence="2" type="ORF">M472_12765</name>
</gene>
<dbReference type="PROSITE" id="PS51257">
    <property type="entry name" value="PROKAR_LIPOPROTEIN"/>
    <property type="match status" value="1"/>
</dbReference>
<dbReference type="eggNOG" id="COG4198">
    <property type="taxonomic scope" value="Bacteria"/>
</dbReference>
<feature type="chain" id="PRO_5004628127" description="SusD/RagB family nutrient-binding outer membrane lipoprotein" evidence="1">
    <location>
        <begin position="23"/>
        <end position="490"/>
    </location>
</feature>
<dbReference type="Gene3D" id="1.25.40.390">
    <property type="match status" value="1"/>
</dbReference>
<evidence type="ECO:0000313" key="3">
    <source>
        <dbReference type="Proteomes" id="UP000016584"/>
    </source>
</evidence>
<dbReference type="EMBL" id="ATDL01000014">
    <property type="protein sequence ID" value="ERJ59645.1"/>
    <property type="molecule type" value="Genomic_DNA"/>
</dbReference>
<evidence type="ECO:0000313" key="2">
    <source>
        <dbReference type="EMBL" id="ERJ59645.1"/>
    </source>
</evidence>
<accession>U2HWK1</accession>
<comment type="caution">
    <text evidence="2">The sequence shown here is derived from an EMBL/GenBank/DDBJ whole genome shotgun (WGS) entry which is preliminary data.</text>
</comment>
<dbReference type="SUPFAM" id="SSF48452">
    <property type="entry name" value="TPR-like"/>
    <property type="match status" value="1"/>
</dbReference>
<dbReference type="InterPro" id="IPR041662">
    <property type="entry name" value="SusD-like_2"/>
</dbReference>
<dbReference type="AlphaFoldDB" id="U2HWK1"/>
<dbReference type="RefSeq" id="WP_021069978.1">
    <property type="nucleotide sequence ID" value="NZ_ATDL01000014.1"/>
</dbReference>
<sequence>MKNVIKASLIAIVISTSFSSCTKDFVDINTNPNQSAAVAPQSLIGPTIYKMVSANLDRNLRVNNEFMQVTVTTNENREFHRYSIRSSETEYMWRSWFLELTNIRDMYQRAEQGLQPGYQTYQGISLILDAWTTSLLTDMYGDIPYFESNLGYKENNTTPYFDKQIDIYRDLFLKLERANALLKENKKVEDSYSNFDPLFATNPEQWRKFGNSLYLRLLLRVSHKAELNPIVKLKEILESNTAEYPIMLSNDDSAVLRFQSQEPYINPFFNLRDIDFNGNKGYSEFFINNMLNLQDPRLKTWATEASLGVYGGMQSGYPKGSVPEVQSVFPTTLKGTALLGNIMNYAEVKFIIAELMEKDIIFGDSYTAYKEGVESSITLWGSTLPTDYFANEYVAFLDSDNEEQRLKKIHLQKYLTLMFTDFQQWYEYRRTGLLDLYIGTDLENDGKMPIRLTYPLIVQSLNKKNYDDAVARLGQDAINKSMWWQIGLTQ</sequence>
<proteinExistence type="predicted"/>
<protein>
    <recommendedName>
        <fullName evidence="4">SusD/RagB family nutrient-binding outer membrane lipoprotein</fullName>
    </recommendedName>
</protein>
<dbReference type="Pfam" id="PF12771">
    <property type="entry name" value="SusD-like_2"/>
    <property type="match status" value="1"/>
</dbReference>
<feature type="signal peptide" evidence="1">
    <location>
        <begin position="1"/>
        <end position="22"/>
    </location>
</feature>
<evidence type="ECO:0008006" key="4">
    <source>
        <dbReference type="Google" id="ProtNLM"/>
    </source>
</evidence>
<dbReference type="InterPro" id="IPR011990">
    <property type="entry name" value="TPR-like_helical_dom_sf"/>
</dbReference>